<keyword evidence="8 12" id="KW-0479">Metal-binding</keyword>
<dbReference type="GO" id="GO:0005737">
    <property type="term" value="C:cytoplasm"/>
    <property type="evidence" value="ECO:0007669"/>
    <property type="project" value="UniProtKB-SubCell"/>
</dbReference>
<evidence type="ECO:0000256" key="6">
    <source>
        <dbReference type="ARBA" id="ARBA00022490"/>
    </source>
</evidence>
<dbReference type="GO" id="GO:0032299">
    <property type="term" value="C:ribonuclease H2 complex"/>
    <property type="evidence" value="ECO:0007669"/>
    <property type="project" value="TreeGrafter"/>
</dbReference>
<dbReference type="AlphaFoldDB" id="A0A2H0WKV7"/>
<evidence type="ECO:0000256" key="1">
    <source>
        <dbReference type="ARBA" id="ARBA00000077"/>
    </source>
</evidence>
<dbReference type="PROSITE" id="PS51975">
    <property type="entry name" value="RNASE_H_2"/>
    <property type="match status" value="1"/>
</dbReference>
<keyword evidence="10 12" id="KW-0378">Hydrolase</keyword>
<dbReference type="InterPro" id="IPR024567">
    <property type="entry name" value="RNase_HII/HIII_dom"/>
</dbReference>
<accession>A0A2H0WKV7</accession>
<dbReference type="Pfam" id="PF01351">
    <property type="entry name" value="RNase_HII"/>
    <property type="match status" value="1"/>
</dbReference>
<evidence type="ECO:0000256" key="9">
    <source>
        <dbReference type="ARBA" id="ARBA00022759"/>
    </source>
</evidence>
<comment type="cofactor">
    <cofactor evidence="2">
        <name>Mg(2+)</name>
        <dbReference type="ChEBI" id="CHEBI:18420"/>
    </cofactor>
</comment>
<evidence type="ECO:0000256" key="8">
    <source>
        <dbReference type="ARBA" id="ARBA00022723"/>
    </source>
</evidence>
<dbReference type="PANTHER" id="PTHR10954:SF18">
    <property type="entry name" value="RIBONUCLEASE HII"/>
    <property type="match status" value="1"/>
</dbReference>
<protein>
    <recommendedName>
        <fullName evidence="13">Ribonuclease</fullName>
        <ecNumber evidence="13">3.1.26.4</ecNumber>
    </recommendedName>
</protein>
<dbReference type="EC" id="3.1.26.4" evidence="13"/>
<evidence type="ECO:0000256" key="12">
    <source>
        <dbReference type="PROSITE-ProRule" id="PRU01319"/>
    </source>
</evidence>
<feature type="binding site" evidence="12">
    <location>
        <position position="11"/>
    </location>
    <ligand>
        <name>a divalent metal cation</name>
        <dbReference type="ChEBI" id="CHEBI:60240"/>
    </ligand>
</feature>
<evidence type="ECO:0000259" key="14">
    <source>
        <dbReference type="PROSITE" id="PS51975"/>
    </source>
</evidence>
<dbReference type="InterPro" id="IPR012337">
    <property type="entry name" value="RNaseH-like_sf"/>
</dbReference>
<evidence type="ECO:0000256" key="3">
    <source>
        <dbReference type="ARBA" id="ARBA00004065"/>
    </source>
</evidence>
<keyword evidence="11" id="KW-0464">Manganese</keyword>
<dbReference type="GO" id="GO:0004523">
    <property type="term" value="F:RNA-DNA hybrid ribonuclease activity"/>
    <property type="evidence" value="ECO:0007669"/>
    <property type="project" value="UniProtKB-UniRule"/>
</dbReference>
<evidence type="ECO:0000313" key="16">
    <source>
        <dbReference type="Proteomes" id="UP000230353"/>
    </source>
</evidence>
<evidence type="ECO:0000256" key="7">
    <source>
        <dbReference type="ARBA" id="ARBA00022722"/>
    </source>
</evidence>
<feature type="domain" description="RNase H type-2" evidence="14">
    <location>
        <begin position="4"/>
        <end position="197"/>
    </location>
</feature>
<dbReference type="GO" id="GO:0043137">
    <property type="term" value="P:DNA replication, removal of RNA primer"/>
    <property type="evidence" value="ECO:0007669"/>
    <property type="project" value="TreeGrafter"/>
</dbReference>
<feature type="binding site" evidence="12">
    <location>
        <position position="10"/>
    </location>
    <ligand>
        <name>a divalent metal cation</name>
        <dbReference type="ChEBI" id="CHEBI:60240"/>
    </ligand>
</feature>
<evidence type="ECO:0000256" key="11">
    <source>
        <dbReference type="ARBA" id="ARBA00023211"/>
    </source>
</evidence>
<organism evidence="15 16">
    <name type="scientific">Candidatus Tagabacteria bacterium CG09_land_8_20_14_0_10_41_14</name>
    <dbReference type="NCBI Taxonomy" id="1975021"/>
    <lineage>
        <taxon>Bacteria</taxon>
        <taxon>Candidatus Tagaibacteriota</taxon>
    </lineage>
</organism>
<dbReference type="InterPro" id="IPR001352">
    <property type="entry name" value="RNase_HII/HIII"/>
</dbReference>
<dbReference type="GO" id="GO:0003723">
    <property type="term" value="F:RNA binding"/>
    <property type="evidence" value="ECO:0007669"/>
    <property type="project" value="UniProtKB-UniRule"/>
</dbReference>
<evidence type="ECO:0000256" key="10">
    <source>
        <dbReference type="ARBA" id="ARBA00022801"/>
    </source>
</evidence>
<sequence length="197" mass="22484">MVKKYIVAIDEAGRGPLAGPIAVAAVAATANSKLLKNIRDSKKLSVKQREEWFEILKDNFEYKVVMVGPQIIDRIGIQRATKLAVARVLRKISRAIEFTIVRDISRNKPLVLLDGLLKAPKHYEQKTIIRGDEKIPLISAASVIAKVVRDKKMRRLHRLYPEYCLDCHKGYGTKKHYKMLKKNGVSEIHRKTFLKNL</sequence>
<feature type="binding site" evidence="12">
    <location>
        <position position="114"/>
    </location>
    <ligand>
        <name>a divalent metal cation</name>
        <dbReference type="ChEBI" id="CHEBI:60240"/>
    </ligand>
</feature>
<dbReference type="SUPFAM" id="SSF53098">
    <property type="entry name" value="Ribonuclease H-like"/>
    <property type="match status" value="1"/>
</dbReference>
<evidence type="ECO:0000256" key="13">
    <source>
        <dbReference type="RuleBase" id="RU003515"/>
    </source>
</evidence>
<keyword evidence="6" id="KW-0963">Cytoplasm</keyword>
<proteinExistence type="inferred from homology"/>
<dbReference type="GO" id="GO:0046872">
    <property type="term" value="F:metal ion binding"/>
    <property type="evidence" value="ECO:0007669"/>
    <property type="project" value="UniProtKB-KW"/>
</dbReference>
<dbReference type="InterPro" id="IPR022898">
    <property type="entry name" value="RNase_HII"/>
</dbReference>
<evidence type="ECO:0000256" key="5">
    <source>
        <dbReference type="ARBA" id="ARBA00007383"/>
    </source>
</evidence>
<evidence type="ECO:0000256" key="2">
    <source>
        <dbReference type="ARBA" id="ARBA00001946"/>
    </source>
</evidence>
<comment type="function">
    <text evidence="3 13">Endonuclease that specifically degrades the RNA of RNA-DNA hybrids.</text>
</comment>
<keyword evidence="7 12" id="KW-0540">Nuclease</keyword>
<dbReference type="Proteomes" id="UP000230353">
    <property type="component" value="Unassembled WGS sequence"/>
</dbReference>
<comment type="subcellular location">
    <subcellularLocation>
        <location evidence="4">Cytoplasm</location>
    </subcellularLocation>
</comment>
<keyword evidence="9 12" id="KW-0255">Endonuclease</keyword>
<dbReference type="Gene3D" id="3.30.420.10">
    <property type="entry name" value="Ribonuclease H-like superfamily/Ribonuclease H"/>
    <property type="match status" value="1"/>
</dbReference>
<dbReference type="CDD" id="cd07182">
    <property type="entry name" value="RNase_HII_bacteria_HII_like"/>
    <property type="match status" value="1"/>
</dbReference>
<comment type="catalytic activity">
    <reaction evidence="1 12 13">
        <text>Endonucleolytic cleavage to 5'-phosphomonoester.</text>
        <dbReference type="EC" id="3.1.26.4"/>
    </reaction>
</comment>
<dbReference type="NCBIfam" id="NF000595">
    <property type="entry name" value="PRK00015.1-3"/>
    <property type="match status" value="1"/>
</dbReference>
<dbReference type="GO" id="GO:0006298">
    <property type="term" value="P:mismatch repair"/>
    <property type="evidence" value="ECO:0007669"/>
    <property type="project" value="TreeGrafter"/>
</dbReference>
<comment type="cofactor">
    <cofactor evidence="12">
        <name>Mn(2+)</name>
        <dbReference type="ChEBI" id="CHEBI:29035"/>
    </cofactor>
    <cofactor evidence="12">
        <name>Mg(2+)</name>
        <dbReference type="ChEBI" id="CHEBI:18420"/>
    </cofactor>
    <text evidence="12">Manganese or magnesium. Binds 1 divalent metal ion per monomer in the absence of substrate. May bind a second metal ion after substrate binding.</text>
</comment>
<dbReference type="PANTHER" id="PTHR10954">
    <property type="entry name" value="RIBONUCLEASE H2 SUBUNIT A"/>
    <property type="match status" value="1"/>
</dbReference>
<name>A0A2H0WKV7_9BACT</name>
<comment type="similarity">
    <text evidence="5 13">Belongs to the RNase HII family.</text>
</comment>
<reference evidence="16" key="1">
    <citation type="submission" date="2017-09" db="EMBL/GenBank/DDBJ databases">
        <title>Depth-based differentiation of microbial function through sediment-hosted aquifers and enrichment of novel symbionts in the deep terrestrial subsurface.</title>
        <authorList>
            <person name="Probst A.J."/>
            <person name="Ladd B."/>
            <person name="Jarett J.K."/>
            <person name="Geller-Mcgrath D.E."/>
            <person name="Sieber C.M.K."/>
            <person name="Emerson J.B."/>
            <person name="Anantharaman K."/>
            <person name="Thomas B.C."/>
            <person name="Malmstrom R."/>
            <person name="Stieglmeier M."/>
            <person name="Klingl A."/>
            <person name="Woyke T."/>
            <person name="Ryan C.M."/>
            <person name="Banfield J.F."/>
        </authorList>
    </citation>
    <scope>NUCLEOTIDE SEQUENCE [LARGE SCALE GENOMIC DNA]</scope>
</reference>
<dbReference type="EMBL" id="PEZL01000038">
    <property type="protein sequence ID" value="PIS13277.1"/>
    <property type="molecule type" value="Genomic_DNA"/>
</dbReference>
<evidence type="ECO:0000256" key="4">
    <source>
        <dbReference type="ARBA" id="ARBA00004496"/>
    </source>
</evidence>
<gene>
    <name evidence="15" type="ORF">COT67_02650</name>
</gene>
<evidence type="ECO:0000313" key="15">
    <source>
        <dbReference type="EMBL" id="PIS13277.1"/>
    </source>
</evidence>
<dbReference type="InterPro" id="IPR036397">
    <property type="entry name" value="RNaseH_sf"/>
</dbReference>
<comment type="caution">
    <text evidence="15">The sequence shown here is derived from an EMBL/GenBank/DDBJ whole genome shotgun (WGS) entry which is preliminary data.</text>
</comment>